<sequence>DVCRYHQRVSVRRGMRGPMQCGSERCEFSRFGIRRLWRVAVPHGPAVFLYESRRVPARTGGGGGFPAWLLVDRKRQ</sequence>
<evidence type="ECO:0000313" key="1">
    <source>
        <dbReference type="EMBL" id="EPR56702.1"/>
    </source>
</evidence>
<dbReference type="EMBL" id="AAQM03000548">
    <property type="protein sequence ID" value="EPR56702.1"/>
    <property type="molecule type" value="Genomic_DNA"/>
</dbReference>
<proteinExistence type="predicted"/>
<dbReference type="Proteomes" id="UP000005641">
    <property type="component" value="Unassembled WGS sequence"/>
</dbReference>
<organism evidence="1 2">
    <name type="scientific">Toxoplasma gondii (strain ATCC 50853 / GT1)</name>
    <dbReference type="NCBI Taxonomy" id="507601"/>
    <lineage>
        <taxon>Eukaryota</taxon>
        <taxon>Sar</taxon>
        <taxon>Alveolata</taxon>
        <taxon>Apicomplexa</taxon>
        <taxon>Conoidasida</taxon>
        <taxon>Coccidia</taxon>
        <taxon>Eucoccidiorida</taxon>
        <taxon>Eimeriorina</taxon>
        <taxon>Sarcocystidae</taxon>
        <taxon>Toxoplasma</taxon>
    </lineage>
</organism>
<dbReference type="AlphaFoldDB" id="S7UFV7"/>
<protein>
    <submittedName>
        <fullName evidence="1">Uncharacterized protein</fullName>
    </submittedName>
</protein>
<name>S7UFV7_TOXGG</name>
<feature type="non-terminal residue" evidence="1">
    <location>
        <position position="1"/>
    </location>
</feature>
<reference evidence="1 2" key="1">
    <citation type="submission" date="2006-05" db="EMBL/GenBank/DDBJ databases">
        <authorList>
            <person name="Paulsen I."/>
        </authorList>
    </citation>
    <scope>NUCLEOTIDE SEQUENCE [LARGE SCALE GENOMIC DNA]</scope>
    <source>
        <strain evidence="1 2">GT1</strain>
    </source>
</reference>
<evidence type="ECO:0000313" key="2">
    <source>
        <dbReference type="Proteomes" id="UP000005641"/>
    </source>
</evidence>
<reference evidence="1 2" key="2">
    <citation type="submission" date="2013-05" db="EMBL/GenBank/DDBJ databases">
        <authorList>
            <person name="Sibley D."/>
            <person name="Venepally P."/>
            <person name="Karamycheva S."/>
            <person name="Hadjithomas M."/>
            <person name="Khan A."/>
            <person name="Brunk B."/>
            <person name="Roos D."/>
            <person name="Caler E."/>
            <person name="Lorenzi H."/>
        </authorList>
    </citation>
    <scope>NUCLEOTIDE SEQUENCE [LARGE SCALE GENOMIC DNA]</scope>
    <source>
        <strain evidence="1 2">GT1</strain>
    </source>
</reference>
<comment type="caution">
    <text evidence="1">The sequence shown here is derived from an EMBL/GenBank/DDBJ whole genome shotgun (WGS) entry which is preliminary data.</text>
</comment>
<accession>S7UFV7</accession>
<dbReference type="VEuPathDB" id="ToxoDB:TGGT1_411840"/>
<gene>
    <name evidence="1" type="ORF">TGGT1_411840</name>
</gene>